<feature type="transmembrane region" description="Helical" evidence="1">
    <location>
        <begin position="102"/>
        <end position="125"/>
    </location>
</feature>
<reference evidence="2" key="2">
    <citation type="submission" date="2021-04" db="EMBL/GenBank/DDBJ databases">
        <authorList>
            <person name="Gilroy R."/>
        </authorList>
    </citation>
    <scope>NUCLEOTIDE SEQUENCE</scope>
    <source>
        <strain evidence="2">ChiHjej12B11-1927</strain>
    </source>
</reference>
<feature type="transmembrane region" description="Helical" evidence="1">
    <location>
        <begin position="240"/>
        <end position="259"/>
    </location>
</feature>
<evidence type="ECO:0000313" key="2">
    <source>
        <dbReference type="EMBL" id="HIX36889.1"/>
    </source>
</evidence>
<comment type="caution">
    <text evidence="2">The sequence shown here is derived from an EMBL/GenBank/DDBJ whole genome shotgun (WGS) entry which is preliminary data.</text>
</comment>
<organism evidence="2 3">
    <name type="scientific">Candidatus Blautia pullistercoris</name>
    <dbReference type="NCBI Taxonomy" id="2838499"/>
    <lineage>
        <taxon>Bacteria</taxon>
        <taxon>Bacillati</taxon>
        <taxon>Bacillota</taxon>
        <taxon>Clostridia</taxon>
        <taxon>Lachnospirales</taxon>
        <taxon>Lachnospiraceae</taxon>
        <taxon>Blautia</taxon>
    </lineage>
</organism>
<accession>A0A9D2ALN9</accession>
<feature type="transmembrane region" description="Helical" evidence="1">
    <location>
        <begin position="137"/>
        <end position="158"/>
    </location>
</feature>
<evidence type="ECO:0000313" key="3">
    <source>
        <dbReference type="Proteomes" id="UP000824230"/>
    </source>
</evidence>
<dbReference type="Proteomes" id="UP000824230">
    <property type="component" value="Unassembled WGS sequence"/>
</dbReference>
<keyword evidence="1" id="KW-0812">Transmembrane</keyword>
<feature type="transmembrane region" description="Helical" evidence="1">
    <location>
        <begin position="165"/>
        <end position="183"/>
    </location>
</feature>
<gene>
    <name evidence="2" type="ORF">H9738_03335</name>
</gene>
<reference evidence="2" key="1">
    <citation type="journal article" date="2021" name="PeerJ">
        <title>Extensive microbial diversity within the chicken gut microbiome revealed by metagenomics and culture.</title>
        <authorList>
            <person name="Gilroy R."/>
            <person name="Ravi A."/>
            <person name="Getino M."/>
            <person name="Pursley I."/>
            <person name="Horton D.L."/>
            <person name="Alikhan N.F."/>
            <person name="Baker D."/>
            <person name="Gharbi K."/>
            <person name="Hall N."/>
            <person name="Watson M."/>
            <person name="Adriaenssens E.M."/>
            <person name="Foster-Nyarko E."/>
            <person name="Jarju S."/>
            <person name="Secka A."/>
            <person name="Antonio M."/>
            <person name="Oren A."/>
            <person name="Chaudhuri R.R."/>
            <person name="La Ragione R."/>
            <person name="Hildebrand F."/>
            <person name="Pallen M.J."/>
        </authorList>
    </citation>
    <scope>NUCLEOTIDE SEQUENCE</scope>
    <source>
        <strain evidence="2">ChiHjej12B11-1927</strain>
    </source>
</reference>
<protein>
    <submittedName>
        <fullName evidence="2">ABC transporter permease</fullName>
    </submittedName>
</protein>
<evidence type="ECO:0000256" key="1">
    <source>
        <dbReference type="SAM" id="Phobius"/>
    </source>
</evidence>
<keyword evidence="1" id="KW-0472">Membrane</keyword>
<dbReference type="AlphaFoldDB" id="A0A9D2ALN9"/>
<proteinExistence type="predicted"/>
<sequence length="264" mass="29299">MLRLIRCEFAKLRRRPLYIVLAFTSILIPLFCAIFLVKFDSSVDAVQGLMSVLYQMSAFLLLIPALVVFASNLLFEEQDHDTLKNLLCVPVGKAALVLAKMFLLLAFSLAFMAAGGLANLCILLIQGWEPVGFWKMFSIGIGLGFMMWAGAMPCILLVTALNKSYIISVIITFFYTAANYLLATNNVFLTQDFGPNPGTFLPGPLAMRWFFQYLGQDSASGQITKLLEELRPYFVSTGQAFAVTGLEAVLFLALIALVYKRQEN</sequence>
<feature type="transmembrane region" description="Helical" evidence="1">
    <location>
        <begin position="16"/>
        <end position="37"/>
    </location>
</feature>
<dbReference type="EMBL" id="DXFG01000059">
    <property type="protein sequence ID" value="HIX36889.1"/>
    <property type="molecule type" value="Genomic_DNA"/>
</dbReference>
<dbReference type="Pfam" id="PF12730">
    <property type="entry name" value="ABC2_membrane_4"/>
    <property type="match status" value="1"/>
</dbReference>
<name>A0A9D2ALN9_9FIRM</name>
<feature type="transmembrane region" description="Helical" evidence="1">
    <location>
        <begin position="52"/>
        <end position="75"/>
    </location>
</feature>
<keyword evidence="1" id="KW-1133">Transmembrane helix</keyword>